<dbReference type="Pfam" id="PF08220">
    <property type="entry name" value="HTH_DeoR"/>
    <property type="match status" value="1"/>
</dbReference>
<dbReference type="InterPro" id="IPR036388">
    <property type="entry name" value="WH-like_DNA-bd_sf"/>
</dbReference>
<name>A0A0C1DFS0_9SPHI</name>
<dbReference type="SUPFAM" id="SSF100950">
    <property type="entry name" value="NagB/RpiA/CoA transferase-like"/>
    <property type="match status" value="1"/>
</dbReference>
<dbReference type="Proteomes" id="UP000031246">
    <property type="component" value="Unassembled WGS sequence"/>
</dbReference>
<dbReference type="AlphaFoldDB" id="A0A0C1DFS0"/>
<gene>
    <name evidence="6" type="ORF">OC25_15390</name>
</gene>
<dbReference type="InterPro" id="IPR036390">
    <property type="entry name" value="WH_DNA-bd_sf"/>
</dbReference>
<dbReference type="PRINTS" id="PR00037">
    <property type="entry name" value="HTHLACR"/>
</dbReference>
<dbReference type="SMART" id="SM01134">
    <property type="entry name" value="DeoRC"/>
    <property type="match status" value="1"/>
</dbReference>
<dbReference type="Gene3D" id="1.10.10.10">
    <property type="entry name" value="Winged helix-like DNA-binding domain superfamily/Winged helix DNA-binding domain"/>
    <property type="match status" value="1"/>
</dbReference>
<dbReference type="PANTHER" id="PTHR30363">
    <property type="entry name" value="HTH-TYPE TRANSCRIPTIONAL REGULATOR SRLR-RELATED"/>
    <property type="match status" value="1"/>
</dbReference>
<dbReference type="InterPro" id="IPR050313">
    <property type="entry name" value="Carb_Metab_HTH_regulators"/>
</dbReference>
<evidence type="ECO:0000256" key="4">
    <source>
        <dbReference type="ARBA" id="ARBA00023163"/>
    </source>
</evidence>
<keyword evidence="3" id="KW-0238">DNA-binding</keyword>
<keyword evidence="7" id="KW-1185">Reference proteome</keyword>
<organism evidence="6 7">
    <name type="scientific">Pedobacter kyungheensis</name>
    <dbReference type="NCBI Taxonomy" id="1069985"/>
    <lineage>
        <taxon>Bacteria</taxon>
        <taxon>Pseudomonadati</taxon>
        <taxon>Bacteroidota</taxon>
        <taxon>Sphingobacteriia</taxon>
        <taxon>Sphingobacteriales</taxon>
        <taxon>Sphingobacteriaceae</taxon>
        <taxon>Pedobacter</taxon>
    </lineage>
</organism>
<reference evidence="6 7" key="1">
    <citation type="submission" date="2014-10" db="EMBL/GenBank/DDBJ databases">
        <title>Pedobacter Kyungheensis.</title>
        <authorList>
            <person name="Anderson B.M."/>
            <person name="Newman J.D."/>
        </authorList>
    </citation>
    <scope>NUCLEOTIDE SEQUENCE [LARGE SCALE GENOMIC DNA]</scope>
    <source>
        <strain evidence="6 7">KACC 16221</strain>
    </source>
</reference>
<proteinExistence type="predicted"/>
<dbReference type="PROSITE" id="PS00894">
    <property type="entry name" value="HTH_DEOR_1"/>
    <property type="match status" value="1"/>
</dbReference>
<dbReference type="PANTHER" id="PTHR30363:SF4">
    <property type="entry name" value="GLYCEROL-3-PHOSPHATE REGULON REPRESSOR"/>
    <property type="match status" value="1"/>
</dbReference>
<dbReference type="OrthoDB" id="9798651at2"/>
<dbReference type="InterPro" id="IPR001034">
    <property type="entry name" value="DeoR_HTH"/>
</dbReference>
<dbReference type="SUPFAM" id="SSF46785">
    <property type="entry name" value="Winged helix' DNA-binding domain"/>
    <property type="match status" value="1"/>
</dbReference>
<keyword evidence="2" id="KW-0805">Transcription regulation</keyword>
<accession>A0A0C1DFS0</accession>
<dbReference type="GO" id="GO:0003700">
    <property type="term" value="F:DNA-binding transcription factor activity"/>
    <property type="evidence" value="ECO:0007669"/>
    <property type="project" value="InterPro"/>
</dbReference>
<dbReference type="InterPro" id="IPR037171">
    <property type="entry name" value="NagB/RpiA_transferase-like"/>
</dbReference>
<keyword evidence="1" id="KW-0678">Repressor</keyword>
<protein>
    <submittedName>
        <fullName evidence="6">DeoR faimly transcriptional regulator</fullName>
    </submittedName>
</protein>
<dbReference type="GO" id="GO:0003677">
    <property type="term" value="F:DNA binding"/>
    <property type="evidence" value="ECO:0007669"/>
    <property type="project" value="UniProtKB-KW"/>
</dbReference>
<dbReference type="Pfam" id="PF00455">
    <property type="entry name" value="DeoRC"/>
    <property type="match status" value="1"/>
</dbReference>
<evidence type="ECO:0000259" key="5">
    <source>
        <dbReference type="PROSITE" id="PS51000"/>
    </source>
</evidence>
<dbReference type="InterPro" id="IPR018356">
    <property type="entry name" value="Tscrpt_reg_HTH_DeoR_CS"/>
</dbReference>
<evidence type="ECO:0000256" key="1">
    <source>
        <dbReference type="ARBA" id="ARBA00022491"/>
    </source>
</evidence>
<dbReference type="PROSITE" id="PS51000">
    <property type="entry name" value="HTH_DEOR_2"/>
    <property type="match status" value="1"/>
</dbReference>
<feature type="domain" description="HTH deoR-type" evidence="5">
    <location>
        <begin position="3"/>
        <end position="58"/>
    </location>
</feature>
<dbReference type="RefSeq" id="WP_039477725.1">
    <property type="nucleotide sequence ID" value="NZ_JSYN01000018.1"/>
</dbReference>
<keyword evidence="4" id="KW-0804">Transcription</keyword>
<dbReference type="InterPro" id="IPR014036">
    <property type="entry name" value="DeoR-like_C"/>
</dbReference>
<dbReference type="SMART" id="SM00420">
    <property type="entry name" value="HTH_DEOR"/>
    <property type="match status" value="1"/>
</dbReference>
<comment type="caution">
    <text evidence="6">The sequence shown here is derived from an EMBL/GenBank/DDBJ whole genome shotgun (WGS) entry which is preliminary data.</text>
</comment>
<dbReference type="EMBL" id="JSYN01000018">
    <property type="protein sequence ID" value="KIA92775.1"/>
    <property type="molecule type" value="Genomic_DNA"/>
</dbReference>
<sequence length="248" mass="27638">MLKKERHDFIMRQINLHNRVLTSDLVQLLTVSEDTIRRDLQELVDANLLYKVHGGALSKSYHSSFDDSTVYARDSKIVIAKKAINLIKDGMVVLTGGGTTILELVKQLPQGISATFFTISPLVAVELAKYNNVEVILIGGLFSKNSQVTYGGQVIAQLSEIKADLCLMGTSAIHPEEGLTDTYWEINQLKKAMLACAKRTAVLCISEKLDIALRLRVCPLESISYLITELDINDEALSRYREKELNIL</sequence>
<evidence type="ECO:0000256" key="2">
    <source>
        <dbReference type="ARBA" id="ARBA00023015"/>
    </source>
</evidence>
<evidence type="ECO:0000313" key="7">
    <source>
        <dbReference type="Proteomes" id="UP000031246"/>
    </source>
</evidence>
<evidence type="ECO:0000313" key="6">
    <source>
        <dbReference type="EMBL" id="KIA92775.1"/>
    </source>
</evidence>
<dbReference type="Gene3D" id="3.40.50.1360">
    <property type="match status" value="1"/>
</dbReference>
<evidence type="ECO:0000256" key="3">
    <source>
        <dbReference type="ARBA" id="ARBA00023125"/>
    </source>
</evidence>